<dbReference type="Proteomes" id="UP001296776">
    <property type="component" value="Unassembled WGS sequence"/>
</dbReference>
<dbReference type="Pfam" id="PF11756">
    <property type="entry name" value="YgbA_NO"/>
    <property type="match status" value="1"/>
</dbReference>
<evidence type="ECO:0000313" key="3">
    <source>
        <dbReference type="Proteomes" id="UP001296776"/>
    </source>
</evidence>
<name>A0AAJ0XAN4_9GAMM</name>
<gene>
    <name evidence="2" type="ORF">CKO40_12305</name>
</gene>
<protein>
    <recommendedName>
        <fullName evidence="4">Nitrous oxide-stimulated promoter family protein</fullName>
    </recommendedName>
</protein>
<organism evidence="2 3">
    <name type="scientific">Halochromatium glycolicum</name>
    <dbReference type="NCBI Taxonomy" id="85075"/>
    <lineage>
        <taxon>Bacteria</taxon>
        <taxon>Pseudomonadati</taxon>
        <taxon>Pseudomonadota</taxon>
        <taxon>Gammaproteobacteria</taxon>
        <taxon>Chromatiales</taxon>
        <taxon>Chromatiaceae</taxon>
        <taxon>Halochromatium</taxon>
    </lineage>
</organism>
<keyword evidence="3" id="KW-1185">Reference proteome</keyword>
<comment type="caution">
    <text evidence="2">The sequence shown here is derived from an EMBL/GenBank/DDBJ whole genome shotgun (WGS) entry which is preliminary data.</text>
</comment>
<feature type="region of interest" description="Disordered" evidence="1">
    <location>
        <begin position="1"/>
        <end position="30"/>
    </location>
</feature>
<evidence type="ECO:0000256" key="1">
    <source>
        <dbReference type="SAM" id="MobiDB-lite"/>
    </source>
</evidence>
<dbReference type="AlphaFoldDB" id="A0AAJ0XAN4"/>
<reference evidence="2" key="1">
    <citation type="submission" date="2017-08" db="EMBL/GenBank/DDBJ databases">
        <authorList>
            <person name="Imhoff J.F."/>
            <person name="Rahn T."/>
            <person name="Kuenzel S."/>
            <person name="Neulinger S.C."/>
        </authorList>
    </citation>
    <scope>NUCLEOTIDE SEQUENCE</scope>
    <source>
        <strain evidence="2">DSM 11080</strain>
    </source>
</reference>
<proteinExistence type="predicted"/>
<dbReference type="EMBL" id="NRSJ01000021">
    <property type="protein sequence ID" value="MBK1705305.1"/>
    <property type="molecule type" value="Genomic_DNA"/>
</dbReference>
<reference evidence="2" key="2">
    <citation type="journal article" date="2020" name="Microorganisms">
        <title>Osmotic Adaptation and Compatible Solute Biosynthesis of Phototrophic Bacteria as Revealed from Genome Analyses.</title>
        <authorList>
            <person name="Imhoff J.F."/>
            <person name="Rahn T."/>
            <person name="Kunzel S."/>
            <person name="Keller A."/>
            <person name="Neulinger S.C."/>
        </authorList>
    </citation>
    <scope>NUCLEOTIDE SEQUENCE</scope>
    <source>
        <strain evidence="2">DSM 11080</strain>
    </source>
</reference>
<evidence type="ECO:0000313" key="2">
    <source>
        <dbReference type="EMBL" id="MBK1705305.1"/>
    </source>
</evidence>
<accession>A0AAJ0XAN4</accession>
<feature type="compositionally biased region" description="Pro residues" evidence="1">
    <location>
        <begin position="1"/>
        <end position="11"/>
    </location>
</feature>
<evidence type="ECO:0008006" key="4">
    <source>
        <dbReference type="Google" id="ProtNLM"/>
    </source>
</evidence>
<dbReference type="NCBIfam" id="NF007714">
    <property type="entry name" value="PRK10410.1-2"/>
    <property type="match status" value="1"/>
</dbReference>
<sequence>MPVQHPTPPAKPKAKRSRRPPNQGPRIRREKRTISAMLGIYCRDHHAGRPGSLCAECDALLRYAHQRLDNCAFGELKQPCNQCSVHCYSKTLRPRIIEVMRYAGPRMTLRYPILSAFHLLDKLRAH</sequence>
<dbReference type="InterPro" id="IPR020483">
    <property type="entry name" value="Uncharacterised_YgbA"/>
</dbReference>